<reference evidence="1 2" key="1">
    <citation type="submission" date="2023-07" db="EMBL/GenBank/DDBJ databases">
        <title>Sequencing the genomes of 1000 actinobacteria strains.</title>
        <authorList>
            <person name="Klenk H.-P."/>
        </authorList>
    </citation>
    <scope>NUCLEOTIDE SEQUENCE [LARGE SCALE GENOMIC DNA]</scope>
    <source>
        <strain evidence="1 2">DSM 44508</strain>
    </source>
</reference>
<evidence type="ECO:0000313" key="1">
    <source>
        <dbReference type="EMBL" id="MDR7355641.1"/>
    </source>
</evidence>
<evidence type="ECO:0000313" key="2">
    <source>
        <dbReference type="Proteomes" id="UP001183619"/>
    </source>
</evidence>
<gene>
    <name evidence="1" type="ORF">J2S37_002179</name>
</gene>
<dbReference type="Proteomes" id="UP001183619">
    <property type="component" value="Unassembled WGS sequence"/>
</dbReference>
<name>A0ABU2BBA5_9CORY</name>
<protein>
    <submittedName>
        <fullName evidence="1">Uncharacterized protein</fullName>
    </submittedName>
</protein>
<keyword evidence="2" id="KW-1185">Reference proteome</keyword>
<accession>A0ABU2BBA5</accession>
<comment type="caution">
    <text evidence="1">The sequence shown here is derived from an EMBL/GenBank/DDBJ whole genome shotgun (WGS) entry which is preliminary data.</text>
</comment>
<proteinExistence type="predicted"/>
<dbReference type="EMBL" id="JAVDYF010000001">
    <property type="protein sequence ID" value="MDR7355641.1"/>
    <property type="molecule type" value="Genomic_DNA"/>
</dbReference>
<sequence>MTRGMNPAPMSVTAPIVADAVVNTIRGTRTSTTIWIPKKLRILAWIMRCVPRPLWRKMPR</sequence>
<organism evidence="1 2">
    <name type="scientific">Corynebacterium felinum</name>
    <dbReference type="NCBI Taxonomy" id="131318"/>
    <lineage>
        <taxon>Bacteria</taxon>
        <taxon>Bacillati</taxon>
        <taxon>Actinomycetota</taxon>
        <taxon>Actinomycetes</taxon>
        <taxon>Mycobacteriales</taxon>
        <taxon>Corynebacteriaceae</taxon>
        <taxon>Corynebacterium</taxon>
    </lineage>
</organism>